<gene>
    <name evidence="1" type="ORF">C900_02226</name>
</gene>
<dbReference type="Proteomes" id="UP000011135">
    <property type="component" value="Unassembled WGS sequence"/>
</dbReference>
<sequence>MRLSYYDLDYTKKKTSRAHPGGSVEKMTSQHRQKKFTTNNHYNWKVKPVDAADVNRYL</sequence>
<organism evidence="1 2">
    <name type="scientific">Fulvivirga imtechensis AK7</name>
    <dbReference type="NCBI Taxonomy" id="1237149"/>
    <lineage>
        <taxon>Bacteria</taxon>
        <taxon>Pseudomonadati</taxon>
        <taxon>Bacteroidota</taxon>
        <taxon>Cytophagia</taxon>
        <taxon>Cytophagales</taxon>
        <taxon>Fulvivirgaceae</taxon>
        <taxon>Fulvivirga</taxon>
    </lineage>
</organism>
<dbReference type="EMBL" id="AMZN01000032">
    <property type="protein sequence ID" value="ELR71851.1"/>
    <property type="molecule type" value="Genomic_DNA"/>
</dbReference>
<protein>
    <submittedName>
        <fullName evidence="1">Uncharacterized protein</fullName>
    </submittedName>
</protein>
<accession>L8JSB0</accession>
<evidence type="ECO:0000313" key="1">
    <source>
        <dbReference type="EMBL" id="ELR71851.1"/>
    </source>
</evidence>
<keyword evidence="2" id="KW-1185">Reference proteome</keyword>
<dbReference type="AlphaFoldDB" id="L8JSB0"/>
<name>L8JSB0_9BACT</name>
<evidence type="ECO:0000313" key="2">
    <source>
        <dbReference type="Proteomes" id="UP000011135"/>
    </source>
</evidence>
<reference evidence="1 2" key="1">
    <citation type="submission" date="2012-12" db="EMBL/GenBank/DDBJ databases">
        <title>Genome assembly of Fulvivirga imtechensis AK7.</title>
        <authorList>
            <person name="Nupur N."/>
            <person name="Khatri I."/>
            <person name="Kumar R."/>
            <person name="Subramanian S."/>
            <person name="Pinnaka A."/>
        </authorList>
    </citation>
    <scope>NUCLEOTIDE SEQUENCE [LARGE SCALE GENOMIC DNA]</scope>
    <source>
        <strain evidence="1 2">AK7</strain>
    </source>
</reference>
<comment type="caution">
    <text evidence="1">The sequence shown here is derived from an EMBL/GenBank/DDBJ whole genome shotgun (WGS) entry which is preliminary data.</text>
</comment>
<proteinExistence type="predicted"/>